<gene>
    <name evidence="2" type="ORF">HKI87_14g77460</name>
</gene>
<feature type="compositionally biased region" description="Basic and acidic residues" evidence="1">
    <location>
        <begin position="141"/>
        <end position="153"/>
    </location>
</feature>
<evidence type="ECO:0000313" key="3">
    <source>
        <dbReference type="Proteomes" id="UP001472866"/>
    </source>
</evidence>
<sequence length="217" mass="23821">MQDAGELRASLAGYREQLRAVEAHLESEGLEDAQRSELEQVRKDLVEVIGLTQDLVKDSGVVVVDSGGQAAPAQGLAGDPPAKEEGYAPVAAPKLHAVSSSASGSRVSETVPERLVVRPGDDERTKVKKRKILKQLKKKERFAEMDRKQDEQKTSWLSFQKKKGTKKKKGFFTGRKKESMFKTSDAGRVGVVGGGRGMTDNSKKQRHKFDLEGAEEE</sequence>
<feature type="region of interest" description="Disordered" evidence="1">
    <location>
        <begin position="140"/>
        <end position="162"/>
    </location>
</feature>
<accession>A0AAX4PJZ1</accession>
<feature type="region of interest" description="Disordered" evidence="1">
    <location>
        <begin position="184"/>
        <end position="217"/>
    </location>
</feature>
<reference evidence="2 3" key="1">
    <citation type="submission" date="2024-03" db="EMBL/GenBank/DDBJ databases">
        <title>Complete genome sequence of the green alga Chloropicon roscoffensis RCC1871.</title>
        <authorList>
            <person name="Lemieux C."/>
            <person name="Pombert J.-F."/>
            <person name="Otis C."/>
            <person name="Turmel M."/>
        </authorList>
    </citation>
    <scope>NUCLEOTIDE SEQUENCE [LARGE SCALE GENOMIC DNA]</scope>
    <source>
        <strain evidence="2 3">RCC1871</strain>
    </source>
</reference>
<evidence type="ECO:0000313" key="2">
    <source>
        <dbReference type="EMBL" id="WZN66181.1"/>
    </source>
</evidence>
<dbReference type="Proteomes" id="UP001472866">
    <property type="component" value="Chromosome 14"/>
</dbReference>
<organism evidence="2 3">
    <name type="scientific">Chloropicon roscoffensis</name>
    <dbReference type="NCBI Taxonomy" id="1461544"/>
    <lineage>
        <taxon>Eukaryota</taxon>
        <taxon>Viridiplantae</taxon>
        <taxon>Chlorophyta</taxon>
        <taxon>Chloropicophyceae</taxon>
        <taxon>Chloropicales</taxon>
        <taxon>Chloropicaceae</taxon>
        <taxon>Chloropicon</taxon>
    </lineage>
</organism>
<dbReference type="EMBL" id="CP151514">
    <property type="protein sequence ID" value="WZN66181.1"/>
    <property type="molecule type" value="Genomic_DNA"/>
</dbReference>
<protein>
    <recommendedName>
        <fullName evidence="4">Survival of motor neuron-related-splicing factor 30</fullName>
    </recommendedName>
</protein>
<evidence type="ECO:0008006" key="4">
    <source>
        <dbReference type="Google" id="ProtNLM"/>
    </source>
</evidence>
<proteinExistence type="predicted"/>
<keyword evidence="3" id="KW-1185">Reference proteome</keyword>
<dbReference type="AlphaFoldDB" id="A0AAX4PJZ1"/>
<evidence type="ECO:0000256" key="1">
    <source>
        <dbReference type="SAM" id="MobiDB-lite"/>
    </source>
</evidence>
<name>A0AAX4PJZ1_9CHLO</name>